<dbReference type="PROSITE" id="PS00687">
    <property type="entry name" value="ALDEHYDE_DEHYDR_GLU"/>
    <property type="match status" value="1"/>
</dbReference>
<sequence>MEASWLAVGGTLGAVAGAYLLWARRERSVPIAPLDAPPAAPGWKGTFRDANALLFENGTVHCYDPATGYILGAFPADTPSTISDKIGRAAEAQAVWRRSTWRERREVLRTMQAWLMHDMESVVRVACRDTGKTMIDAAFGELLTTCSKLAWTIQHGERVLRTETRSGNLLMAHKRSTVVHEPLGVVAACVSWNYPVHNMLGPVISALFAGNAIVIKASEHVAWSSHLVLDAVRRCLRACGHAPELVQLVVCTPDDAALLTRDPRLAHITFIGSDAVGRKVAAAAAPQLTATTLELGGKDPAVILEGTDIAFFSSMLMRSCFQAMGQNCIGIERFLVHSALESKLLDAILPRIAALRCGSALDETRFGTLSTCNEDAIDCGAMISDARFAHLEALVEEAVAQGATLHVGGRRIRHETWPLGHYFAPTLLSHVAPWMRIAQEEAFAPIFLVMRFDTREEAIALANGVPYGLGASVFGPRRAACMDVANALQCGMVNINDFGISYLNQGLPFGGCKDSGYGRFAGPEGLLGLTQPKAITEDLAFGIVQTSIPPVVDYPVRNTQKSWAFLRSLSV</sequence>
<dbReference type="AlphaFoldDB" id="A0A2N1JDN8"/>
<dbReference type="PANTHER" id="PTHR11699">
    <property type="entry name" value="ALDEHYDE DEHYDROGENASE-RELATED"/>
    <property type="match status" value="1"/>
</dbReference>
<dbReference type="InterPro" id="IPR015590">
    <property type="entry name" value="Aldehyde_DH_dom"/>
</dbReference>
<evidence type="ECO:0000256" key="1">
    <source>
        <dbReference type="ARBA" id="ARBA00009986"/>
    </source>
</evidence>
<feature type="active site" evidence="3">
    <location>
        <position position="294"/>
    </location>
</feature>
<evidence type="ECO:0000259" key="5">
    <source>
        <dbReference type="Pfam" id="PF00171"/>
    </source>
</evidence>
<dbReference type="SUPFAM" id="SSF53720">
    <property type="entry name" value="ALDH-like"/>
    <property type="match status" value="1"/>
</dbReference>
<dbReference type="InterPro" id="IPR016163">
    <property type="entry name" value="Ald_DH_C"/>
</dbReference>
<comment type="similarity">
    <text evidence="1 4">Belongs to the aldehyde dehydrogenase family.</text>
</comment>
<dbReference type="Gene3D" id="3.40.309.10">
    <property type="entry name" value="Aldehyde Dehydrogenase, Chain A, domain 2"/>
    <property type="match status" value="1"/>
</dbReference>
<evidence type="ECO:0000256" key="2">
    <source>
        <dbReference type="ARBA" id="ARBA00023002"/>
    </source>
</evidence>
<dbReference type="EMBL" id="KZ454989">
    <property type="protein sequence ID" value="PKI84663.1"/>
    <property type="molecule type" value="Genomic_DNA"/>
</dbReference>
<protein>
    <submittedName>
        <fullName evidence="6">Msc7p</fullName>
    </submittedName>
</protein>
<proteinExistence type="inferred from homology"/>
<keyword evidence="2 4" id="KW-0560">Oxidoreductase</keyword>
<organism evidence="6 7">
    <name type="scientific">Malassezia vespertilionis</name>
    <dbReference type="NCBI Taxonomy" id="2020962"/>
    <lineage>
        <taxon>Eukaryota</taxon>
        <taxon>Fungi</taxon>
        <taxon>Dikarya</taxon>
        <taxon>Basidiomycota</taxon>
        <taxon>Ustilaginomycotina</taxon>
        <taxon>Malasseziomycetes</taxon>
        <taxon>Malasseziales</taxon>
        <taxon>Malasseziaceae</taxon>
        <taxon>Malassezia</taxon>
    </lineage>
</organism>
<gene>
    <name evidence="6" type="primary">MSC7</name>
    <name evidence="6" type="ORF">MVES_001579</name>
</gene>
<dbReference type="InterPro" id="IPR029510">
    <property type="entry name" value="Ald_DH_CS_GLU"/>
</dbReference>
<dbReference type="PROSITE" id="PS00070">
    <property type="entry name" value="ALDEHYDE_DEHYDR_CYS"/>
    <property type="match status" value="1"/>
</dbReference>
<keyword evidence="7" id="KW-1185">Reference proteome</keyword>
<dbReference type="OrthoDB" id="310895at2759"/>
<reference evidence="6 7" key="1">
    <citation type="submission" date="2017-10" db="EMBL/GenBank/DDBJ databases">
        <title>A novel species of cold-tolerant Malassezia isolated from bats.</title>
        <authorList>
            <person name="Lorch J.M."/>
            <person name="Palmer J.M."/>
            <person name="Vanderwolf K.J."/>
            <person name="Schmidt K.Z."/>
            <person name="Verant M.L."/>
            <person name="Weller T.J."/>
            <person name="Blehert D.S."/>
        </authorList>
    </citation>
    <scope>NUCLEOTIDE SEQUENCE [LARGE SCALE GENOMIC DNA]</scope>
    <source>
        <strain evidence="6 7">NWHC:44797-103</strain>
    </source>
</reference>
<dbReference type="FunFam" id="3.40.309.10:FF:000024">
    <property type="entry name" value="Betaine aldehyde dehydrogenase"/>
    <property type="match status" value="1"/>
</dbReference>
<dbReference type="InterPro" id="IPR016162">
    <property type="entry name" value="Ald_DH_N"/>
</dbReference>
<accession>A0A2N1JDN8</accession>
<evidence type="ECO:0000256" key="3">
    <source>
        <dbReference type="PROSITE-ProRule" id="PRU10007"/>
    </source>
</evidence>
<dbReference type="Proteomes" id="UP000232875">
    <property type="component" value="Unassembled WGS sequence"/>
</dbReference>
<dbReference type="Pfam" id="PF00171">
    <property type="entry name" value="Aldedh"/>
    <property type="match status" value="1"/>
</dbReference>
<dbReference type="STRING" id="2020962.A0A2N1JDN8"/>
<dbReference type="Gene3D" id="3.40.605.10">
    <property type="entry name" value="Aldehyde Dehydrogenase, Chain A, domain 1"/>
    <property type="match status" value="1"/>
</dbReference>
<dbReference type="InterPro" id="IPR016160">
    <property type="entry name" value="Ald_DH_CS_CYS"/>
</dbReference>
<evidence type="ECO:0000256" key="4">
    <source>
        <dbReference type="RuleBase" id="RU003345"/>
    </source>
</evidence>
<evidence type="ECO:0000313" key="7">
    <source>
        <dbReference type="Proteomes" id="UP000232875"/>
    </source>
</evidence>
<name>A0A2N1JDN8_9BASI</name>
<dbReference type="InterPro" id="IPR016161">
    <property type="entry name" value="Ald_DH/histidinol_DH"/>
</dbReference>
<evidence type="ECO:0000313" key="6">
    <source>
        <dbReference type="EMBL" id="PKI84663.1"/>
    </source>
</evidence>
<dbReference type="GO" id="GO:0016620">
    <property type="term" value="F:oxidoreductase activity, acting on the aldehyde or oxo group of donors, NAD or NADP as acceptor"/>
    <property type="evidence" value="ECO:0007669"/>
    <property type="project" value="InterPro"/>
</dbReference>
<feature type="domain" description="Aldehyde dehydrogenase" evidence="5">
    <location>
        <begin position="58"/>
        <end position="535"/>
    </location>
</feature>